<reference evidence="2 3" key="1">
    <citation type="journal article" date="2023" name="J. Hered.">
        <title>Chromosome-level genome of the wood stork (Mycteria americana) provides insight into avian chromosome evolution.</title>
        <authorList>
            <person name="Flamio R. Jr."/>
            <person name="Ramstad K.M."/>
        </authorList>
    </citation>
    <scope>NUCLEOTIDE SEQUENCE [LARGE SCALE GENOMIC DNA]</scope>
    <source>
        <strain evidence="2">JAX WOST 10</strain>
    </source>
</reference>
<feature type="region of interest" description="Disordered" evidence="1">
    <location>
        <begin position="633"/>
        <end position="666"/>
    </location>
</feature>
<proteinExistence type="predicted"/>
<feature type="non-terminal residue" evidence="2">
    <location>
        <position position="715"/>
    </location>
</feature>
<dbReference type="Proteomes" id="UP001333110">
    <property type="component" value="Unassembled WGS sequence"/>
</dbReference>
<dbReference type="AlphaFoldDB" id="A0AAN7NNU9"/>
<keyword evidence="3" id="KW-1185">Reference proteome</keyword>
<evidence type="ECO:0000313" key="2">
    <source>
        <dbReference type="EMBL" id="KAK4827769.1"/>
    </source>
</evidence>
<feature type="region of interest" description="Disordered" evidence="1">
    <location>
        <begin position="152"/>
        <end position="235"/>
    </location>
</feature>
<comment type="caution">
    <text evidence="2">The sequence shown here is derived from an EMBL/GenBank/DDBJ whole genome shotgun (WGS) entry which is preliminary data.</text>
</comment>
<feature type="compositionally biased region" description="Basic residues" evidence="1">
    <location>
        <begin position="335"/>
        <end position="455"/>
    </location>
</feature>
<evidence type="ECO:0000313" key="3">
    <source>
        <dbReference type="Proteomes" id="UP001333110"/>
    </source>
</evidence>
<feature type="compositionally biased region" description="Basic and acidic residues" evidence="1">
    <location>
        <begin position="639"/>
        <end position="655"/>
    </location>
</feature>
<name>A0AAN7NNU9_MYCAM</name>
<feature type="compositionally biased region" description="Basic and acidic residues" evidence="1">
    <location>
        <begin position="456"/>
        <end position="471"/>
    </location>
</feature>
<dbReference type="EMBL" id="JAUNZN010000002">
    <property type="protein sequence ID" value="KAK4827769.1"/>
    <property type="molecule type" value="Genomic_DNA"/>
</dbReference>
<feature type="region of interest" description="Disordered" evidence="1">
    <location>
        <begin position="328"/>
        <end position="471"/>
    </location>
</feature>
<sequence length="715" mass="82413">MGERSRRVKDSILKLKQPNLGSCPAVLAMVTELNKNVPLSQLSSPVVQRGSFIPGGVSPTFPNFQVVVESDKVSPQPPFRQTKQPQFPQPLLIRLVLQTFPQLRCPSLDTLQHLNVSLVVGGPKLNTVFEKGLARILGVEQVVSFSMPLRASTSQLETRVGRTKEWRPETRWSQRERENTERKREREKEKERKRERERKRGEREKEKERKKEQKKERKKRMEGGREGGKEEGRKEGVAEDVCILSIWPSEFNKEMQTSLHVQKKDIDKLEQVQWRATKMMRGLEHMVYEKELTERGLFDLKRRRLEVGILLSPSTTCQVVTEKMEPETLSDITRGNRHKLQQGKNSRKERKGKERKGKERKGKERKGKERKGKERKGKERKGKERKGKERKGKERKGKERKGKERKGKERKGKERKGKERKGKERKGKERKGKERKGKERKGKERKGKERKGKERKGKERKGEERRGEERRGKERKGLKWLSVKDRYYFVLCQHAFQGLLDDKEGSSFCPIVVFEAQSSARVQLLLLLEKAIQFTCWRQELCYDYFCRQLIYSKLERSNLSPWVNGPRTVGDADALLDNKGRNNLIQRERETRNQKACVERGQNQKLGVWTKAQGSKRGLGSRNERYVGTVTPGSEPGCAERRVPPTSPSEKDVIEATPQESKTSRGYKTAARLQQMPVASALAAYSCREQVGRGLAAGRSEGALGYTALLGLVE</sequence>
<evidence type="ECO:0000256" key="1">
    <source>
        <dbReference type="SAM" id="MobiDB-lite"/>
    </source>
</evidence>
<protein>
    <submittedName>
        <fullName evidence="2">Uncharacterized protein</fullName>
    </submittedName>
</protein>
<organism evidence="2 3">
    <name type="scientific">Mycteria americana</name>
    <name type="common">Wood stork</name>
    <dbReference type="NCBI Taxonomy" id="33587"/>
    <lineage>
        <taxon>Eukaryota</taxon>
        <taxon>Metazoa</taxon>
        <taxon>Chordata</taxon>
        <taxon>Craniata</taxon>
        <taxon>Vertebrata</taxon>
        <taxon>Euteleostomi</taxon>
        <taxon>Archelosauria</taxon>
        <taxon>Archosauria</taxon>
        <taxon>Dinosauria</taxon>
        <taxon>Saurischia</taxon>
        <taxon>Theropoda</taxon>
        <taxon>Coelurosauria</taxon>
        <taxon>Aves</taxon>
        <taxon>Neognathae</taxon>
        <taxon>Neoaves</taxon>
        <taxon>Aequornithes</taxon>
        <taxon>Ciconiiformes</taxon>
        <taxon>Ciconiidae</taxon>
        <taxon>Mycteria</taxon>
    </lineage>
</organism>
<feature type="compositionally biased region" description="Basic and acidic residues" evidence="1">
    <location>
        <begin position="159"/>
        <end position="235"/>
    </location>
</feature>
<dbReference type="PANTHER" id="PTHR35001:SF3">
    <property type="entry name" value="RIBOSOME-BINDING PROTEIN 1"/>
    <property type="match status" value="1"/>
</dbReference>
<gene>
    <name evidence="2" type="ORF">QYF61_021514</name>
</gene>
<dbReference type="PANTHER" id="PTHR35001">
    <property type="entry name" value="COLLAGEN IV NC1 DOMAIN-CONTAINING PROTEIN"/>
    <property type="match status" value="1"/>
</dbReference>
<accession>A0AAN7NNU9</accession>